<dbReference type="GeneID" id="66080783"/>
<reference evidence="1" key="1">
    <citation type="journal article" date="2021" name="Genome Biol. Evol.">
        <title>The assembled and annotated genome of the fairy-ring fungus Marasmius oreades.</title>
        <authorList>
            <person name="Hiltunen M."/>
            <person name="Ament-Velasquez S.L."/>
            <person name="Johannesson H."/>
        </authorList>
    </citation>
    <scope>NUCLEOTIDE SEQUENCE</scope>
    <source>
        <strain evidence="1">03SP1</strain>
    </source>
</reference>
<accession>A0A9P7URH3</accession>
<dbReference type="OrthoDB" id="9975579at2759"/>
<sequence length="79" mass="8338">MPSVSASRNHSIRSAREQAYILLSAAPIDSHVAAVVDSPNACVTLALPIGIFERDILPKPDGLEKLDLGQCAIRSDGVV</sequence>
<protein>
    <submittedName>
        <fullName evidence="1">Uncharacterized protein</fullName>
    </submittedName>
</protein>
<dbReference type="EMBL" id="CM032187">
    <property type="protein sequence ID" value="KAG7090091.1"/>
    <property type="molecule type" value="Genomic_DNA"/>
</dbReference>
<dbReference type="AlphaFoldDB" id="A0A9P7URH3"/>
<proteinExistence type="predicted"/>
<dbReference type="KEGG" id="more:E1B28_011708"/>
<keyword evidence="2" id="KW-1185">Reference proteome</keyword>
<name>A0A9P7URH3_9AGAR</name>
<gene>
    <name evidence="1" type="ORF">E1B28_011708</name>
</gene>
<comment type="caution">
    <text evidence="1">The sequence shown here is derived from an EMBL/GenBank/DDBJ whole genome shotgun (WGS) entry which is preliminary data.</text>
</comment>
<evidence type="ECO:0000313" key="2">
    <source>
        <dbReference type="Proteomes" id="UP001049176"/>
    </source>
</evidence>
<dbReference type="RefSeq" id="XP_043006561.1">
    <property type="nucleotide sequence ID" value="XM_043156766.1"/>
</dbReference>
<dbReference type="Proteomes" id="UP001049176">
    <property type="component" value="Chromosome 7"/>
</dbReference>
<dbReference type="InterPro" id="IPR004304">
    <property type="entry name" value="FmdA_AmdA"/>
</dbReference>
<dbReference type="Pfam" id="PF03069">
    <property type="entry name" value="FmdA_AmdA"/>
    <property type="match status" value="1"/>
</dbReference>
<dbReference type="GO" id="GO:0016811">
    <property type="term" value="F:hydrolase activity, acting on carbon-nitrogen (but not peptide) bonds, in linear amides"/>
    <property type="evidence" value="ECO:0007669"/>
    <property type="project" value="InterPro"/>
</dbReference>
<organism evidence="1 2">
    <name type="scientific">Marasmius oreades</name>
    <name type="common">fairy-ring Marasmius</name>
    <dbReference type="NCBI Taxonomy" id="181124"/>
    <lineage>
        <taxon>Eukaryota</taxon>
        <taxon>Fungi</taxon>
        <taxon>Dikarya</taxon>
        <taxon>Basidiomycota</taxon>
        <taxon>Agaricomycotina</taxon>
        <taxon>Agaricomycetes</taxon>
        <taxon>Agaricomycetidae</taxon>
        <taxon>Agaricales</taxon>
        <taxon>Marasmiineae</taxon>
        <taxon>Marasmiaceae</taxon>
        <taxon>Marasmius</taxon>
    </lineage>
</organism>
<evidence type="ECO:0000313" key="1">
    <source>
        <dbReference type="EMBL" id="KAG7090091.1"/>
    </source>
</evidence>